<evidence type="ECO:0000256" key="4">
    <source>
        <dbReference type="PROSITE-ProRule" id="PRU00335"/>
    </source>
</evidence>
<organism evidence="6 7">
    <name type="scientific">Burkholderia singularis</name>
    <dbReference type="NCBI Taxonomy" id="1503053"/>
    <lineage>
        <taxon>Bacteria</taxon>
        <taxon>Pseudomonadati</taxon>
        <taxon>Pseudomonadota</taxon>
        <taxon>Betaproteobacteria</taxon>
        <taxon>Burkholderiales</taxon>
        <taxon>Burkholderiaceae</taxon>
        <taxon>Burkholderia</taxon>
        <taxon>pseudomallei group</taxon>
    </lineage>
</organism>
<dbReference type="InterPro" id="IPR009057">
    <property type="entry name" value="Homeodomain-like_sf"/>
</dbReference>
<gene>
    <name evidence="6" type="ORF">BSIN_4429</name>
</gene>
<dbReference type="InterPro" id="IPR001647">
    <property type="entry name" value="HTH_TetR"/>
</dbReference>
<evidence type="ECO:0000256" key="3">
    <source>
        <dbReference type="ARBA" id="ARBA00023163"/>
    </source>
</evidence>
<dbReference type="Pfam" id="PF21993">
    <property type="entry name" value="TetR_C_13_2"/>
    <property type="match status" value="1"/>
</dbReference>
<evidence type="ECO:0000313" key="6">
    <source>
        <dbReference type="EMBL" id="SMG01548.1"/>
    </source>
</evidence>
<dbReference type="AlphaFoldDB" id="A0A238H8E7"/>
<evidence type="ECO:0000256" key="2">
    <source>
        <dbReference type="ARBA" id="ARBA00023125"/>
    </source>
</evidence>
<dbReference type="InterPro" id="IPR036271">
    <property type="entry name" value="Tet_transcr_reg_TetR-rel_C_sf"/>
</dbReference>
<dbReference type="PANTHER" id="PTHR47506:SF1">
    <property type="entry name" value="HTH-TYPE TRANSCRIPTIONAL REGULATOR YJDC"/>
    <property type="match status" value="1"/>
</dbReference>
<reference evidence="6 7" key="1">
    <citation type="submission" date="2017-04" db="EMBL/GenBank/DDBJ databases">
        <authorList>
            <person name="Afonso C.L."/>
            <person name="Miller P.J."/>
            <person name="Scott M.A."/>
            <person name="Spackman E."/>
            <person name="Goraichik I."/>
            <person name="Dimitrov K.M."/>
            <person name="Suarez D.L."/>
            <person name="Swayne D.E."/>
        </authorList>
    </citation>
    <scope>NUCLEOTIDE SEQUENCE [LARGE SCALE GENOMIC DNA]</scope>
    <source>
        <strain evidence="6">LMG 28154</strain>
    </source>
</reference>
<accession>A0A238H8E7</accession>
<dbReference type="PANTHER" id="PTHR47506">
    <property type="entry name" value="TRANSCRIPTIONAL REGULATORY PROTEIN"/>
    <property type="match status" value="1"/>
</dbReference>
<dbReference type="GO" id="GO:0003677">
    <property type="term" value="F:DNA binding"/>
    <property type="evidence" value="ECO:0007669"/>
    <property type="project" value="UniProtKB-UniRule"/>
</dbReference>
<sequence>MFMKAEATRDLIVNSADELFYQHGYGRTSFSDIADAVKISRGNFYYHFKTKDEILDAVIDVRQVNIQSMLEEWEAEWPEPLDRLKRFANMLIVNRGKIIRSGCPVGTLCAELTKLDHVAQNRANELFTAFRAWLCEQFVLLGHDADAEADMLAMHLLSRTQGVAMLANAYSDEVFLRREVKQICEWLDTVVQRN</sequence>
<dbReference type="Proteomes" id="UP000198460">
    <property type="component" value="Unassembled WGS sequence"/>
</dbReference>
<feature type="DNA-binding region" description="H-T-H motif" evidence="4">
    <location>
        <begin position="29"/>
        <end position="48"/>
    </location>
</feature>
<evidence type="ECO:0000259" key="5">
    <source>
        <dbReference type="PROSITE" id="PS50977"/>
    </source>
</evidence>
<protein>
    <submittedName>
        <fullName evidence="6">Transcriptional regulator, TetR family</fullName>
    </submittedName>
</protein>
<proteinExistence type="predicted"/>
<dbReference type="Pfam" id="PF00440">
    <property type="entry name" value="TetR_N"/>
    <property type="match status" value="1"/>
</dbReference>
<keyword evidence="2 4" id="KW-0238">DNA-binding</keyword>
<evidence type="ECO:0000256" key="1">
    <source>
        <dbReference type="ARBA" id="ARBA00023015"/>
    </source>
</evidence>
<keyword evidence="3" id="KW-0804">Transcription</keyword>
<feature type="domain" description="HTH tetR-type" evidence="5">
    <location>
        <begin position="6"/>
        <end position="66"/>
    </location>
</feature>
<evidence type="ECO:0000313" key="7">
    <source>
        <dbReference type="Proteomes" id="UP000198460"/>
    </source>
</evidence>
<dbReference type="PRINTS" id="PR00455">
    <property type="entry name" value="HTHTETR"/>
</dbReference>
<dbReference type="SUPFAM" id="SSF48498">
    <property type="entry name" value="Tetracyclin repressor-like, C-terminal domain"/>
    <property type="match status" value="1"/>
</dbReference>
<dbReference type="SUPFAM" id="SSF46689">
    <property type="entry name" value="Homeodomain-like"/>
    <property type="match status" value="1"/>
</dbReference>
<dbReference type="Gene3D" id="1.10.357.10">
    <property type="entry name" value="Tetracycline Repressor, domain 2"/>
    <property type="match status" value="1"/>
</dbReference>
<dbReference type="InterPro" id="IPR054156">
    <property type="entry name" value="YxaF_TetR_C"/>
</dbReference>
<dbReference type="EMBL" id="FXAN01000076">
    <property type="protein sequence ID" value="SMG01548.1"/>
    <property type="molecule type" value="Genomic_DNA"/>
</dbReference>
<keyword evidence="1" id="KW-0805">Transcription regulation</keyword>
<name>A0A238H8E7_9BURK</name>
<dbReference type="PROSITE" id="PS50977">
    <property type="entry name" value="HTH_TETR_2"/>
    <property type="match status" value="1"/>
</dbReference>